<dbReference type="EMBL" id="NUEQ01000025">
    <property type="protein sequence ID" value="PEJ32235.1"/>
    <property type="molecule type" value="Genomic_DNA"/>
</dbReference>
<evidence type="ECO:0000313" key="1">
    <source>
        <dbReference type="EMBL" id="AXN37165.1"/>
    </source>
</evidence>
<gene>
    <name evidence="2" type="ORF">CN689_13985</name>
    <name evidence="1" type="ORF">DTO10_01315</name>
</gene>
<evidence type="ECO:0000313" key="4">
    <source>
        <dbReference type="Proteomes" id="UP000260457"/>
    </source>
</evidence>
<evidence type="ECO:0000313" key="3">
    <source>
        <dbReference type="Proteomes" id="UP000220106"/>
    </source>
</evidence>
<accession>A0AAX0S3D7</accession>
<sequence length="64" mass="7719">MIQKRNNNFTDKTKTIRDLPGLFFIFVKIKDFKIVLEDKNFEFSLLKKKVHIKMTKINFKSINL</sequence>
<evidence type="ECO:0000313" key="2">
    <source>
        <dbReference type="EMBL" id="PEJ32235.1"/>
    </source>
</evidence>
<name>A0AAX0S3D7_9BACI</name>
<dbReference type="Proteomes" id="UP000220106">
    <property type="component" value="Unassembled WGS sequence"/>
</dbReference>
<reference evidence="2 3" key="1">
    <citation type="submission" date="2017-09" db="EMBL/GenBank/DDBJ databases">
        <title>Large-scale bioinformatics analysis of Bacillus genomes uncovers conserved roles of natural products in bacterial physiology.</title>
        <authorList>
            <consortium name="Agbiome Team Llc"/>
            <person name="Bleich R.M."/>
            <person name="Kirk G.J."/>
            <person name="Santa Maria K.C."/>
            <person name="Allen S.E."/>
            <person name="Farag S."/>
            <person name="Shank E.A."/>
            <person name="Bowers A."/>
        </authorList>
    </citation>
    <scope>NUCLEOTIDE SEQUENCE [LARGE SCALE GENOMIC DNA]</scope>
    <source>
        <strain evidence="2 3">AFS003229</strain>
    </source>
</reference>
<organism evidence="2 3">
    <name type="scientific">Peribacillus butanolivorans</name>
    <dbReference type="NCBI Taxonomy" id="421767"/>
    <lineage>
        <taxon>Bacteria</taxon>
        <taxon>Bacillati</taxon>
        <taxon>Bacillota</taxon>
        <taxon>Bacilli</taxon>
        <taxon>Bacillales</taxon>
        <taxon>Bacillaceae</taxon>
        <taxon>Peribacillus</taxon>
    </lineage>
</organism>
<dbReference type="KEGG" id="pbut:DTO10_01315"/>
<protein>
    <submittedName>
        <fullName evidence="2">Uncharacterized protein</fullName>
    </submittedName>
</protein>
<reference evidence="1 4" key="2">
    <citation type="submission" date="2018-07" db="EMBL/GenBank/DDBJ databases">
        <title>The molecular basis for the intramolecular migration of carboxyl group in the catabolism of para-hydroxybenzoate via gentisate.</title>
        <authorList>
            <person name="Zhao H."/>
            <person name="Xu Y."/>
            <person name="Lin S."/>
            <person name="Spain J.C."/>
            <person name="Zhou N.-Y."/>
        </authorList>
    </citation>
    <scope>NUCLEOTIDE SEQUENCE [LARGE SCALE GENOMIC DNA]</scope>
    <source>
        <strain evidence="1 4">PHB-7a</strain>
    </source>
</reference>
<proteinExistence type="predicted"/>
<keyword evidence="4" id="KW-1185">Reference proteome</keyword>
<dbReference type="AlphaFoldDB" id="A0AAX0S3D7"/>
<dbReference type="EMBL" id="CP030926">
    <property type="protein sequence ID" value="AXN37165.1"/>
    <property type="molecule type" value="Genomic_DNA"/>
</dbReference>
<dbReference type="Proteomes" id="UP000260457">
    <property type="component" value="Chromosome"/>
</dbReference>